<comment type="caution">
    <text evidence="1">The sequence shown here is derived from an EMBL/GenBank/DDBJ whole genome shotgun (WGS) entry which is preliminary data.</text>
</comment>
<protein>
    <submittedName>
        <fullName evidence="1">Uncharacterized protein</fullName>
    </submittedName>
</protein>
<dbReference type="Proteomes" id="UP000807353">
    <property type="component" value="Unassembled WGS sequence"/>
</dbReference>
<dbReference type="AlphaFoldDB" id="A0A9P6C7Y0"/>
<sequence>MLLWIKGAFSPQEIRRKLMDGDSAFQKALTEYLENVQVGEFLTGTMSDVRKKIPVHSQEDRNNYKDPTQVLPIPPPACCVNKEECTSKNDCIDWQLRYKDTVDDLIIRSNIHSCCGCQNSEGVCTARFPRMVVPITTVNQEDGSLQVKKLEPMINNVSPVVTYLMRCNTDVTSLLSGTAIKAIVA</sequence>
<evidence type="ECO:0000313" key="1">
    <source>
        <dbReference type="EMBL" id="KAF9455332.1"/>
    </source>
</evidence>
<feature type="non-terminal residue" evidence="1">
    <location>
        <position position="185"/>
    </location>
</feature>
<name>A0A9P6C7Y0_9AGAR</name>
<proteinExistence type="predicted"/>
<reference evidence="1" key="1">
    <citation type="submission" date="2020-11" db="EMBL/GenBank/DDBJ databases">
        <authorList>
            <consortium name="DOE Joint Genome Institute"/>
            <person name="Ahrendt S."/>
            <person name="Riley R."/>
            <person name="Andreopoulos W."/>
            <person name="Labutti K."/>
            <person name="Pangilinan J."/>
            <person name="Ruiz-Duenas F.J."/>
            <person name="Barrasa J.M."/>
            <person name="Sanchez-Garcia M."/>
            <person name="Camarero S."/>
            <person name="Miyauchi S."/>
            <person name="Serrano A."/>
            <person name="Linde D."/>
            <person name="Babiker R."/>
            <person name="Drula E."/>
            <person name="Ayuso-Fernandez I."/>
            <person name="Pacheco R."/>
            <person name="Padilla G."/>
            <person name="Ferreira P."/>
            <person name="Barriuso J."/>
            <person name="Kellner H."/>
            <person name="Castanera R."/>
            <person name="Alfaro M."/>
            <person name="Ramirez L."/>
            <person name="Pisabarro A.G."/>
            <person name="Kuo A."/>
            <person name="Tritt A."/>
            <person name="Lipzen A."/>
            <person name="He G."/>
            <person name="Yan M."/>
            <person name="Ng V."/>
            <person name="Cullen D."/>
            <person name="Martin F."/>
            <person name="Rosso M.-N."/>
            <person name="Henrissat B."/>
            <person name="Hibbett D."/>
            <person name="Martinez A.T."/>
            <person name="Grigoriev I.V."/>
        </authorList>
    </citation>
    <scope>NUCLEOTIDE SEQUENCE</scope>
    <source>
        <strain evidence="1">CBS 247.69</strain>
    </source>
</reference>
<dbReference type="EMBL" id="MU150762">
    <property type="protein sequence ID" value="KAF9455332.1"/>
    <property type="molecule type" value="Genomic_DNA"/>
</dbReference>
<keyword evidence="2" id="KW-1185">Reference proteome</keyword>
<accession>A0A9P6C7Y0</accession>
<evidence type="ECO:0000313" key="2">
    <source>
        <dbReference type="Proteomes" id="UP000807353"/>
    </source>
</evidence>
<gene>
    <name evidence="1" type="ORF">BDZ94DRAFT_1117370</name>
</gene>
<dbReference type="OrthoDB" id="3229882at2759"/>
<organism evidence="1 2">
    <name type="scientific">Collybia nuda</name>
    <dbReference type="NCBI Taxonomy" id="64659"/>
    <lineage>
        <taxon>Eukaryota</taxon>
        <taxon>Fungi</taxon>
        <taxon>Dikarya</taxon>
        <taxon>Basidiomycota</taxon>
        <taxon>Agaricomycotina</taxon>
        <taxon>Agaricomycetes</taxon>
        <taxon>Agaricomycetidae</taxon>
        <taxon>Agaricales</taxon>
        <taxon>Tricholomatineae</taxon>
        <taxon>Clitocybaceae</taxon>
        <taxon>Collybia</taxon>
    </lineage>
</organism>